<protein>
    <submittedName>
        <fullName evidence="1">Uncharacterized protein</fullName>
    </submittedName>
</protein>
<keyword evidence="2" id="KW-1185">Reference proteome</keyword>
<evidence type="ECO:0000313" key="2">
    <source>
        <dbReference type="Proteomes" id="UP001162992"/>
    </source>
</evidence>
<name>A0ACC2CL46_DIPCM</name>
<organism evidence="1 2">
    <name type="scientific">Diphasiastrum complanatum</name>
    <name type="common">Issler's clubmoss</name>
    <name type="synonym">Lycopodium complanatum</name>
    <dbReference type="NCBI Taxonomy" id="34168"/>
    <lineage>
        <taxon>Eukaryota</taxon>
        <taxon>Viridiplantae</taxon>
        <taxon>Streptophyta</taxon>
        <taxon>Embryophyta</taxon>
        <taxon>Tracheophyta</taxon>
        <taxon>Lycopodiopsida</taxon>
        <taxon>Lycopodiales</taxon>
        <taxon>Lycopodiaceae</taxon>
        <taxon>Lycopodioideae</taxon>
        <taxon>Diphasiastrum</taxon>
    </lineage>
</organism>
<proteinExistence type="predicted"/>
<sequence>MYACLVSSRSPSLYMADGMQSDGSMIPEDIRDGVLVRCNPQPLQFLDGGAIDGNKEGVGDKDEGHQWSEGAVNALLDSYGTRWNLCMRGNIKKAQWEEIAMDVSSRSNGSRTLKTRGQCKSKVEKLKRKFREEKLLLEKTGKLTSRWPYYTQMDVIMGSGQRLSGIPNPLDGGHPTMVDHRAFSGCSPRFKGGFLDMAKTDHDLEGHLQDIPLCFKGKEVQSEMEDDDDDASCTTPKKRDRNVVDTGDNIRVKGGSLPGGSGKGCLKRRKMAGDADLAAAVKSFGETIFKIEQYKMEHQKDADRMRVEMELKRTEMLMSAQMQIAKIFCDSFKKKVKKKVVTPRNPASTE</sequence>
<reference evidence="2" key="1">
    <citation type="journal article" date="2024" name="Proc. Natl. Acad. Sci. U.S.A.">
        <title>Extraordinary preservation of gene collinearity over three hundred million years revealed in homosporous lycophytes.</title>
        <authorList>
            <person name="Li C."/>
            <person name="Wickell D."/>
            <person name="Kuo L.Y."/>
            <person name="Chen X."/>
            <person name="Nie B."/>
            <person name="Liao X."/>
            <person name="Peng D."/>
            <person name="Ji J."/>
            <person name="Jenkins J."/>
            <person name="Williams M."/>
            <person name="Shu S."/>
            <person name="Plott C."/>
            <person name="Barry K."/>
            <person name="Rajasekar S."/>
            <person name="Grimwood J."/>
            <person name="Han X."/>
            <person name="Sun S."/>
            <person name="Hou Z."/>
            <person name="He W."/>
            <person name="Dai G."/>
            <person name="Sun C."/>
            <person name="Schmutz J."/>
            <person name="Leebens-Mack J.H."/>
            <person name="Li F.W."/>
            <person name="Wang L."/>
        </authorList>
    </citation>
    <scope>NUCLEOTIDE SEQUENCE [LARGE SCALE GENOMIC DNA]</scope>
    <source>
        <strain evidence="2">cv. PW_Plant_1</strain>
    </source>
</reference>
<accession>A0ACC2CL46</accession>
<gene>
    <name evidence="1" type="ORF">O6H91_09G008900</name>
</gene>
<comment type="caution">
    <text evidence="1">The sequence shown here is derived from an EMBL/GenBank/DDBJ whole genome shotgun (WGS) entry which is preliminary data.</text>
</comment>
<evidence type="ECO:0000313" key="1">
    <source>
        <dbReference type="EMBL" id="KAJ7542729.1"/>
    </source>
</evidence>
<dbReference type="Proteomes" id="UP001162992">
    <property type="component" value="Chromosome 9"/>
</dbReference>
<dbReference type="EMBL" id="CM055100">
    <property type="protein sequence ID" value="KAJ7542729.1"/>
    <property type="molecule type" value="Genomic_DNA"/>
</dbReference>